<proteinExistence type="predicted"/>
<accession>X1UFC8</accession>
<gene>
    <name evidence="1" type="ORF">S12H4_42974</name>
</gene>
<comment type="caution">
    <text evidence="1">The sequence shown here is derived from an EMBL/GenBank/DDBJ whole genome shotgun (WGS) entry which is preliminary data.</text>
</comment>
<organism evidence="1">
    <name type="scientific">marine sediment metagenome</name>
    <dbReference type="NCBI Taxonomy" id="412755"/>
    <lineage>
        <taxon>unclassified sequences</taxon>
        <taxon>metagenomes</taxon>
        <taxon>ecological metagenomes</taxon>
    </lineage>
</organism>
<feature type="non-terminal residue" evidence="1">
    <location>
        <position position="94"/>
    </location>
</feature>
<evidence type="ECO:0008006" key="2">
    <source>
        <dbReference type="Google" id="ProtNLM"/>
    </source>
</evidence>
<protein>
    <recommendedName>
        <fullName evidence="2">PPM-type phosphatase domain-containing protein</fullName>
    </recommendedName>
</protein>
<dbReference type="SUPFAM" id="SSF81606">
    <property type="entry name" value="PP2C-like"/>
    <property type="match status" value="1"/>
</dbReference>
<dbReference type="AlphaFoldDB" id="X1UFC8"/>
<dbReference type="Gene3D" id="3.60.40.10">
    <property type="entry name" value="PPM-type phosphatase domain"/>
    <property type="match status" value="1"/>
</dbReference>
<evidence type="ECO:0000313" key="1">
    <source>
        <dbReference type="EMBL" id="GAJ16249.1"/>
    </source>
</evidence>
<name>X1UFC8_9ZZZZ</name>
<dbReference type="InterPro" id="IPR036457">
    <property type="entry name" value="PPM-type-like_dom_sf"/>
</dbReference>
<sequence length="94" mass="10347">MYSISLCAKTDIGKERVTNEDSVASLIMNSQSFRNKLNYGILVVADGMGGLEKGEVASEIASKKFIEVVSDNIIYSTIYNGNFKFQEILTKAVE</sequence>
<dbReference type="EMBL" id="BARW01026338">
    <property type="protein sequence ID" value="GAJ16249.1"/>
    <property type="molecule type" value="Genomic_DNA"/>
</dbReference>
<reference evidence="1" key="1">
    <citation type="journal article" date="2014" name="Front. Microbiol.">
        <title>High frequency of phylogenetically diverse reductive dehalogenase-homologous genes in deep subseafloor sedimentary metagenomes.</title>
        <authorList>
            <person name="Kawai M."/>
            <person name="Futagami T."/>
            <person name="Toyoda A."/>
            <person name="Takaki Y."/>
            <person name="Nishi S."/>
            <person name="Hori S."/>
            <person name="Arai W."/>
            <person name="Tsubouchi T."/>
            <person name="Morono Y."/>
            <person name="Uchiyama I."/>
            <person name="Ito T."/>
            <person name="Fujiyama A."/>
            <person name="Inagaki F."/>
            <person name="Takami H."/>
        </authorList>
    </citation>
    <scope>NUCLEOTIDE SEQUENCE</scope>
    <source>
        <strain evidence="1">Expedition CK06-06</strain>
    </source>
</reference>